<dbReference type="InterPro" id="IPR010706">
    <property type="entry name" value="Fatty_acid_cis-trans_isomerase"/>
</dbReference>
<dbReference type="AlphaFoldDB" id="A0A3N9TG47"/>
<feature type="chain" id="PRO_5018315020" evidence="1">
    <location>
        <begin position="23"/>
        <end position="787"/>
    </location>
</feature>
<accession>A0A3N9TG47</accession>
<sequence length="787" mass="91097">MKMKKWFVLSVLFLFSGCSVYAAFHYDDIYGKSSVRERTVARDSEAGKFFEQEVKPVLDSRCVVCHACYDAPCQLKFSSTEGIDRGATKKKVYDGTRLVAEMPTRLFEDAQTTSQWRAGGFSPILNERNQSPVPNIEMSVMAQMLIQKKEHPLPEEKVLDGFDFSLNRDQQCPTIEEYPAYKAKYPDWGMPYGMPNLTKDEHETLISWLKSGAQMPEHEQISAALHAQIERFELFLNQNSLKNRLAARYIYEHLFLSHLYFADVTPKASRPVFFQLIRSKTPPGQKVDLIATRRPYDNPGVERVYYRFIPVVSTIVDKTHMPYALDNKKLKDWRKWFVNADYLVDSLPGYKVDVSANPMTSFAQLPVHSRFRFMLDNAQNTIMSFIKGPVCRGQLALNVINDHFWVFFIDPDKSDVPQVNEFYQSQRDNLRLPAEDESNTLPLTNWIKFSVQQANYLKAKSKFINTQFEGGRYMTTDLIWDGDGVNPNAALTVYRHFDSASVVQGLVGMKPKTAWIMDYELLERIHYLLVAGFDVYGNFGHQLMTRLFMDFMRLEGESNFMALLPKIMRHAELSSWYRDKDSNLSDFLLRNVEPFNQPTSVEYQTDNPKAELYDKLRAKLAPVLSTRFDIANTNLSDANEKRLQQISLVRGKNISMLPQIITILVRSESGHDELFTLLHNNAHKNISSLFDEEDSRDYRNDTLTLVHGVLGSYPAAFISLQESDVSAFVNIMQNLKSEEDYIHLLDLYGVRRTDSQFWSFSDRVNKWYRENDPVEYGLLDYNRFENR</sequence>
<gene>
    <name evidence="2" type="ORF">EES38_13435</name>
</gene>
<dbReference type="Pfam" id="PF06934">
    <property type="entry name" value="CTI"/>
    <property type="match status" value="1"/>
</dbReference>
<dbReference type="GO" id="GO:0016853">
    <property type="term" value="F:isomerase activity"/>
    <property type="evidence" value="ECO:0007669"/>
    <property type="project" value="UniProtKB-KW"/>
</dbReference>
<organism evidence="2 3">
    <name type="scientific">Vibrio viridaestus</name>
    <dbReference type="NCBI Taxonomy" id="2487322"/>
    <lineage>
        <taxon>Bacteria</taxon>
        <taxon>Pseudomonadati</taxon>
        <taxon>Pseudomonadota</taxon>
        <taxon>Gammaproteobacteria</taxon>
        <taxon>Vibrionales</taxon>
        <taxon>Vibrionaceae</taxon>
        <taxon>Vibrio</taxon>
    </lineage>
</organism>
<keyword evidence="3" id="KW-1185">Reference proteome</keyword>
<dbReference type="PROSITE" id="PS51257">
    <property type="entry name" value="PROKAR_LIPOPROTEIN"/>
    <property type="match status" value="1"/>
</dbReference>
<reference evidence="2 3" key="1">
    <citation type="submission" date="2018-11" db="EMBL/GenBank/DDBJ databases">
        <title>Vibrio LJC006 sp. nov., isolated from seawater during the bloom of the enteromorpha.</title>
        <authorList>
            <person name="Liang J."/>
        </authorList>
    </citation>
    <scope>NUCLEOTIDE SEQUENCE [LARGE SCALE GENOMIC DNA]</scope>
    <source>
        <strain evidence="2 3">LJC006</strain>
    </source>
</reference>
<protein>
    <submittedName>
        <fullName evidence="2">9-hexadecenoic acid cis-trans isomerase</fullName>
    </submittedName>
</protein>
<dbReference type="Proteomes" id="UP000281112">
    <property type="component" value="Unassembled WGS sequence"/>
</dbReference>
<evidence type="ECO:0000313" key="2">
    <source>
        <dbReference type="EMBL" id="RQW62723.1"/>
    </source>
</evidence>
<comment type="caution">
    <text evidence="2">The sequence shown here is derived from an EMBL/GenBank/DDBJ whole genome shotgun (WGS) entry which is preliminary data.</text>
</comment>
<dbReference type="RefSeq" id="WP_124937716.1">
    <property type="nucleotide sequence ID" value="NZ_RJVQ01000005.1"/>
</dbReference>
<dbReference type="EMBL" id="RJVQ01000005">
    <property type="protein sequence ID" value="RQW62723.1"/>
    <property type="molecule type" value="Genomic_DNA"/>
</dbReference>
<name>A0A3N9TG47_9VIBR</name>
<evidence type="ECO:0000313" key="3">
    <source>
        <dbReference type="Proteomes" id="UP000281112"/>
    </source>
</evidence>
<keyword evidence="2" id="KW-0413">Isomerase</keyword>
<proteinExistence type="predicted"/>
<evidence type="ECO:0000256" key="1">
    <source>
        <dbReference type="SAM" id="SignalP"/>
    </source>
</evidence>
<dbReference type="OrthoDB" id="9809746at2"/>
<keyword evidence="1" id="KW-0732">Signal</keyword>
<feature type="signal peptide" evidence="1">
    <location>
        <begin position="1"/>
        <end position="22"/>
    </location>
</feature>